<name>A0A8J3GCV7_9BACT</name>
<keyword evidence="5" id="KW-0472">Membrane</keyword>
<evidence type="ECO:0000313" key="7">
    <source>
        <dbReference type="EMBL" id="GHB96768.1"/>
    </source>
</evidence>
<keyword evidence="3" id="KW-0375">Hydrogen ion transport</keyword>
<keyword evidence="4" id="KW-0406">Ion transport</keyword>
<evidence type="ECO:0000256" key="6">
    <source>
        <dbReference type="ARBA" id="ARBA00023310"/>
    </source>
</evidence>
<gene>
    <name evidence="7" type="ORF">GCM10007047_10880</name>
</gene>
<keyword evidence="8" id="KW-1185">Reference proteome</keyword>
<reference evidence="7" key="1">
    <citation type="journal article" date="2014" name="Int. J. Syst. Evol. Microbiol.">
        <title>Complete genome sequence of Corynebacterium casei LMG S-19264T (=DSM 44701T), isolated from a smear-ripened cheese.</title>
        <authorList>
            <consortium name="US DOE Joint Genome Institute (JGI-PGF)"/>
            <person name="Walter F."/>
            <person name="Albersmeier A."/>
            <person name="Kalinowski J."/>
            <person name="Ruckert C."/>
        </authorList>
    </citation>
    <scope>NUCLEOTIDE SEQUENCE</scope>
    <source>
        <strain evidence="7">KCTC 12870</strain>
    </source>
</reference>
<evidence type="ECO:0000256" key="1">
    <source>
        <dbReference type="ARBA" id="ARBA00004370"/>
    </source>
</evidence>
<evidence type="ECO:0000256" key="5">
    <source>
        <dbReference type="ARBA" id="ARBA00023136"/>
    </source>
</evidence>
<comment type="caution">
    <text evidence="7">The sequence shown here is derived from an EMBL/GenBank/DDBJ whole genome shotgun (WGS) entry which is preliminary data.</text>
</comment>
<protein>
    <recommendedName>
        <fullName evidence="9">ATP synthase F(1) sector subunit delta</fullName>
    </recommendedName>
</protein>
<evidence type="ECO:0000313" key="8">
    <source>
        <dbReference type="Proteomes" id="UP000642829"/>
    </source>
</evidence>
<keyword evidence="6" id="KW-0066">ATP synthesis</keyword>
<keyword evidence="2" id="KW-0813">Transport</keyword>
<proteinExistence type="predicted"/>
<organism evidence="7 8">
    <name type="scientific">Cerasicoccus arenae</name>
    <dbReference type="NCBI Taxonomy" id="424488"/>
    <lineage>
        <taxon>Bacteria</taxon>
        <taxon>Pseudomonadati</taxon>
        <taxon>Verrucomicrobiota</taxon>
        <taxon>Opitutia</taxon>
        <taxon>Puniceicoccales</taxon>
        <taxon>Cerasicoccaceae</taxon>
        <taxon>Cerasicoccus</taxon>
    </lineage>
</organism>
<reference evidence="7" key="2">
    <citation type="submission" date="2020-09" db="EMBL/GenBank/DDBJ databases">
        <authorList>
            <person name="Sun Q."/>
            <person name="Kim S."/>
        </authorList>
    </citation>
    <scope>NUCLEOTIDE SEQUENCE</scope>
    <source>
        <strain evidence="7">KCTC 12870</strain>
    </source>
</reference>
<dbReference type="GO" id="GO:0016020">
    <property type="term" value="C:membrane"/>
    <property type="evidence" value="ECO:0007669"/>
    <property type="project" value="UniProtKB-SubCell"/>
</dbReference>
<dbReference type="AlphaFoldDB" id="A0A8J3GCV7"/>
<dbReference type="InterPro" id="IPR000711">
    <property type="entry name" value="ATPase_OSCP/dsu"/>
</dbReference>
<dbReference type="RefSeq" id="WP_189512704.1">
    <property type="nucleotide sequence ID" value="NZ_BMXG01000005.1"/>
</dbReference>
<comment type="subcellular location">
    <subcellularLocation>
        <location evidence="1">Membrane</location>
    </subcellularLocation>
</comment>
<dbReference type="GO" id="GO:0046933">
    <property type="term" value="F:proton-transporting ATP synthase activity, rotational mechanism"/>
    <property type="evidence" value="ECO:0007669"/>
    <property type="project" value="InterPro"/>
</dbReference>
<dbReference type="EMBL" id="BMXG01000005">
    <property type="protein sequence ID" value="GHB96768.1"/>
    <property type="molecule type" value="Genomic_DNA"/>
</dbReference>
<evidence type="ECO:0000256" key="4">
    <source>
        <dbReference type="ARBA" id="ARBA00023065"/>
    </source>
</evidence>
<evidence type="ECO:0000256" key="2">
    <source>
        <dbReference type="ARBA" id="ARBA00022448"/>
    </source>
</evidence>
<evidence type="ECO:0008006" key="9">
    <source>
        <dbReference type="Google" id="ProtNLM"/>
    </source>
</evidence>
<dbReference type="Pfam" id="PF00213">
    <property type="entry name" value="OSCP"/>
    <property type="match status" value="1"/>
</dbReference>
<accession>A0A8J3GCV7</accession>
<dbReference type="Proteomes" id="UP000642829">
    <property type="component" value="Unassembled WGS sequence"/>
</dbReference>
<sequence>MAGSHHIKDFAKKLVTLSLDADGQASAERVSAVLDALGQNPPRDYKKLLKQYSKYLEVEVSQGQAKVEFAGPLGAEQLTAIEKKFTEQYNRKIVASTVENPALIAGVRITVGDDVYDASVATRLALLEQNVA</sequence>
<evidence type="ECO:0000256" key="3">
    <source>
        <dbReference type="ARBA" id="ARBA00022781"/>
    </source>
</evidence>